<keyword evidence="9" id="KW-1185">Reference proteome</keyword>
<feature type="transmembrane region" description="Helical" evidence="6">
    <location>
        <begin position="158"/>
        <end position="176"/>
    </location>
</feature>
<dbReference type="InterPro" id="IPR051533">
    <property type="entry name" value="WaaL-like"/>
</dbReference>
<dbReference type="PANTHER" id="PTHR37422">
    <property type="entry name" value="TEICHURONIC ACID BIOSYNTHESIS PROTEIN TUAE"/>
    <property type="match status" value="1"/>
</dbReference>
<organism evidence="8 9">
    <name type="scientific">Ancylobacter tetraedralis</name>
    <dbReference type="NCBI Taxonomy" id="217068"/>
    <lineage>
        <taxon>Bacteria</taxon>
        <taxon>Pseudomonadati</taxon>
        <taxon>Pseudomonadota</taxon>
        <taxon>Alphaproteobacteria</taxon>
        <taxon>Hyphomicrobiales</taxon>
        <taxon>Xanthobacteraceae</taxon>
        <taxon>Ancylobacter</taxon>
    </lineage>
</organism>
<keyword evidence="3 6" id="KW-1133">Transmembrane helix</keyword>
<keyword evidence="2 6" id="KW-0812">Transmembrane</keyword>
<evidence type="ECO:0000256" key="3">
    <source>
        <dbReference type="ARBA" id="ARBA00022989"/>
    </source>
</evidence>
<accession>A0A839ZDV0</accession>
<evidence type="ECO:0000256" key="6">
    <source>
        <dbReference type="SAM" id="Phobius"/>
    </source>
</evidence>
<feature type="transmembrane region" description="Helical" evidence="6">
    <location>
        <begin position="329"/>
        <end position="351"/>
    </location>
</feature>
<dbReference type="GO" id="GO:0016020">
    <property type="term" value="C:membrane"/>
    <property type="evidence" value="ECO:0007669"/>
    <property type="project" value="UniProtKB-SubCell"/>
</dbReference>
<keyword evidence="8" id="KW-0436">Ligase</keyword>
<comment type="subcellular location">
    <subcellularLocation>
        <location evidence="1">Membrane</location>
        <topology evidence="1">Multi-pass membrane protein</topology>
    </subcellularLocation>
</comment>
<reference evidence="8 9" key="1">
    <citation type="submission" date="2020-08" db="EMBL/GenBank/DDBJ databases">
        <title>Genomic Encyclopedia of Type Strains, Phase IV (KMG-IV): sequencing the most valuable type-strain genomes for metagenomic binning, comparative biology and taxonomic classification.</title>
        <authorList>
            <person name="Goeker M."/>
        </authorList>
    </citation>
    <scope>NUCLEOTIDE SEQUENCE [LARGE SCALE GENOMIC DNA]</scope>
    <source>
        <strain evidence="8 9">DSM 5895</strain>
    </source>
</reference>
<dbReference type="PANTHER" id="PTHR37422:SF23">
    <property type="entry name" value="TEICHURONIC ACID BIOSYNTHESIS PROTEIN TUAE"/>
    <property type="match status" value="1"/>
</dbReference>
<comment type="caution">
    <text evidence="8">The sequence shown here is derived from an EMBL/GenBank/DDBJ whole genome shotgun (WGS) entry which is preliminary data.</text>
</comment>
<proteinExistence type="predicted"/>
<evidence type="ECO:0000259" key="7">
    <source>
        <dbReference type="Pfam" id="PF04932"/>
    </source>
</evidence>
<evidence type="ECO:0000313" key="9">
    <source>
        <dbReference type="Proteomes" id="UP000533469"/>
    </source>
</evidence>
<evidence type="ECO:0000256" key="2">
    <source>
        <dbReference type="ARBA" id="ARBA00022692"/>
    </source>
</evidence>
<feature type="transmembrane region" description="Helical" evidence="6">
    <location>
        <begin position="276"/>
        <end position="296"/>
    </location>
</feature>
<gene>
    <name evidence="8" type="ORF">FHS55_003513</name>
</gene>
<feature type="transmembrane region" description="Helical" evidence="6">
    <location>
        <begin position="68"/>
        <end position="87"/>
    </location>
</feature>
<feature type="transmembrane region" description="Helical" evidence="6">
    <location>
        <begin position="451"/>
        <end position="471"/>
    </location>
</feature>
<keyword evidence="4 6" id="KW-0472">Membrane</keyword>
<feature type="transmembrane region" description="Helical" evidence="6">
    <location>
        <begin position="44"/>
        <end position="62"/>
    </location>
</feature>
<dbReference type="Pfam" id="PF04932">
    <property type="entry name" value="Wzy_C"/>
    <property type="match status" value="1"/>
</dbReference>
<evidence type="ECO:0000256" key="5">
    <source>
        <dbReference type="SAM" id="MobiDB-lite"/>
    </source>
</evidence>
<dbReference type="InterPro" id="IPR007016">
    <property type="entry name" value="O-antigen_ligase-rel_domated"/>
</dbReference>
<name>A0A839ZDV0_9HYPH</name>
<feature type="region of interest" description="Disordered" evidence="5">
    <location>
        <begin position="1"/>
        <end position="22"/>
    </location>
</feature>
<dbReference type="GO" id="GO:0016874">
    <property type="term" value="F:ligase activity"/>
    <property type="evidence" value="ECO:0007669"/>
    <property type="project" value="UniProtKB-KW"/>
</dbReference>
<feature type="transmembrane region" description="Helical" evidence="6">
    <location>
        <begin position="418"/>
        <end position="439"/>
    </location>
</feature>
<dbReference type="EMBL" id="JACICD010000007">
    <property type="protein sequence ID" value="MBB3772888.1"/>
    <property type="molecule type" value="Genomic_DNA"/>
</dbReference>
<dbReference type="Proteomes" id="UP000533469">
    <property type="component" value="Unassembled WGS sequence"/>
</dbReference>
<feature type="transmembrane region" description="Helical" evidence="6">
    <location>
        <begin position="477"/>
        <end position="496"/>
    </location>
</feature>
<dbReference type="RefSeq" id="WP_183191047.1">
    <property type="nucleotide sequence ID" value="NZ_JACICD010000007.1"/>
</dbReference>
<evidence type="ECO:0000313" key="8">
    <source>
        <dbReference type="EMBL" id="MBB3772888.1"/>
    </source>
</evidence>
<feature type="domain" description="O-antigen ligase-related" evidence="7">
    <location>
        <begin position="286"/>
        <end position="431"/>
    </location>
</feature>
<evidence type="ECO:0000256" key="1">
    <source>
        <dbReference type="ARBA" id="ARBA00004141"/>
    </source>
</evidence>
<protein>
    <submittedName>
        <fullName evidence="8">O-antigen ligase</fullName>
    </submittedName>
</protein>
<evidence type="ECO:0000256" key="4">
    <source>
        <dbReference type="ARBA" id="ARBA00023136"/>
    </source>
</evidence>
<sequence>MNTRAGRRRSDESAGYSRAPLTGGARSGPSFLKRGTHGETFDDVLLILFALAVAGLPFLFGSNDLATWGLNAAVFGSILLLFEAGVVARGGTRPVAARYVAWAAVIFVGLAGWIVFQVSSWAPSGWDSAFWEPTREVLERVPDAGPVTGRISATPDEGVLGLMRLLTCAAAFYLALQLCRDALRAHLFIVTFAVAAVGYAVYGILQVRFFPDAMLWVEKLHYRDAVTSTFINRNSYATYAGMGLVAIVGLLLDVAQRASRGRHQPIALRVAAFGEAMLRRGLVLVLAMVVVTVALLGTGSRAGIVASLLGVMTLLVATVALGRQRIVSIAILSVAGAVIAALVLSFGSLFADRLAEGGDVGVRMSVARRAFEAARDAPWTGFGYGSFDRVFAVYRDPNDVMDSILFHWDKAHNSYVELLFDLGLPATLAFALLVGGLLVQMIRNALGRETLPMVSLITLAASALVLAHATLDFSLQIQAVTLTFAALLGAGLAQSWSRRLDTTR</sequence>
<feature type="transmembrane region" description="Helical" evidence="6">
    <location>
        <begin position="302"/>
        <end position="322"/>
    </location>
</feature>
<feature type="transmembrane region" description="Helical" evidence="6">
    <location>
        <begin position="183"/>
        <end position="205"/>
    </location>
</feature>
<feature type="transmembrane region" description="Helical" evidence="6">
    <location>
        <begin position="99"/>
        <end position="116"/>
    </location>
</feature>
<dbReference type="AlphaFoldDB" id="A0A839ZDV0"/>
<feature type="transmembrane region" description="Helical" evidence="6">
    <location>
        <begin position="236"/>
        <end position="255"/>
    </location>
</feature>